<dbReference type="Gene3D" id="3.40.50.720">
    <property type="entry name" value="NAD(P)-binding Rossmann-like Domain"/>
    <property type="match status" value="1"/>
</dbReference>
<organism evidence="3 4">
    <name type="scientific">Natrarchaeobius chitinivorans</name>
    <dbReference type="NCBI Taxonomy" id="1679083"/>
    <lineage>
        <taxon>Archaea</taxon>
        <taxon>Methanobacteriati</taxon>
        <taxon>Methanobacteriota</taxon>
        <taxon>Stenosarchaea group</taxon>
        <taxon>Halobacteria</taxon>
        <taxon>Halobacteriales</taxon>
        <taxon>Natrialbaceae</taxon>
        <taxon>Natrarchaeobius</taxon>
    </lineage>
</organism>
<gene>
    <name evidence="3" type="ORF">EA473_08165</name>
</gene>
<protein>
    <submittedName>
        <fullName evidence="3">SDR family oxidoreductase</fullName>
    </submittedName>
</protein>
<comment type="similarity">
    <text evidence="1">Belongs to the short-chain dehydrogenases/reductases (SDR) family.</text>
</comment>
<proteinExistence type="inferred from homology"/>
<keyword evidence="4" id="KW-1185">Reference proteome</keyword>
<dbReference type="OrthoDB" id="161871at2157"/>
<reference evidence="3 4" key="1">
    <citation type="submission" date="2018-10" db="EMBL/GenBank/DDBJ databases">
        <title>Natrarchaeobius chitinivorans gen. nov., sp. nov., and Natrarchaeobius haloalkaliphilus sp. nov., alkaliphilic, chitin-utilizing haloarchaea from hypersaline alkaline lakes.</title>
        <authorList>
            <person name="Sorokin D.Y."/>
            <person name="Elcheninov A.G."/>
            <person name="Kostrikina N.A."/>
            <person name="Bale N.J."/>
            <person name="Sinninghe Damste J.S."/>
            <person name="Khijniak T.V."/>
            <person name="Kublanov I.V."/>
            <person name="Toshchakov S.V."/>
        </authorList>
    </citation>
    <scope>NUCLEOTIDE SEQUENCE [LARGE SCALE GENOMIC DNA]</scope>
    <source>
        <strain evidence="3 4">AArcht4T</strain>
    </source>
</reference>
<dbReference type="InterPro" id="IPR002347">
    <property type="entry name" value="SDR_fam"/>
</dbReference>
<evidence type="ECO:0000313" key="4">
    <source>
        <dbReference type="Proteomes" id="UP000282323"/>
    </source>
</evidence>
<dbReference type="AlphaFoldDB" id="A0A3N6P993"/>
<dbReference type="PANTHER" id="PTHR43975:SF2">
    <property type="entry name" value="EG:BACR7A4.14 PROTEIN-RELATED"/>
    <property type="match status" value="1"/>
</dbReference>
<accession>A0A3N6P993</accession>
<dbReference type="SUPFAM" id="SSF51735">
    <property type="entry name" value="NAD(P)-binding Rossmann-fold domains"/>
    <property type="match status" value="1"/>
</dbReference>
<sequence length="251" mass="26395">MSSKIVENGFNDSRALVTGASSGIGRATARKLASLGADVAIAARSEDSLETVAETIGEEEDGDALAVPTDVTDESQVERMVSRTVEEFGGLDVVVSNAGTGRGGPIAEMTTEDYRAVTSVNVDGMFFTAREVTPHLIESTGNLVLVGSSAGKFPRTEYPVYAASKWWTRGFALSLAGQLGRENVSVSVVNPGNTRTMFGSEYRDANRNSYDEGEALEAEDIADAIAYAASCTAPATIGEIDVVNRDAFSGM</sequence>
<dbReference type="PRINTS" id="PR00080">
    <property type="entry name" value="SDRFAMILY"/>
</dbReference>
<dbReference type="InterPro" id="IPR057326">
    <property type="entry name" value="KR_dom"/>
</dbReference>
<dbReference type="Pfam" id="PF00106">
    <property type="entry name" value="adh_short"/>
    <property type="match status" value="1"/>
</dbReference>
<dbReference type="FunFam" id="3.40.50.720:FF:000084">
    <property type="entry name" value="Short-chain dehydrogenase reductase"/>
    <property type="match status" value="1"/>
</dbReference>
<evidence type="ECO:0000256" key="1">
    <source>
        <dbReference type="RuleBase" id="RU000363"/>
    </source>
</evidence>
<dbReference type="PRINTS" id="PR00081">
    <property type="entry name" value="GDHRDH"/>
</dbReference>
<feature type="domain" description="Ketoreductase" evidence="2">
    <location>
        <begin position="13"/>
        <end position="197"/>
    </location>
</feature>
<dbReference type="SMART" id="SM00822">
    <property type="entry name" value="PKS_KR"/>
    <property type="match status" value="1"/>
</dbReference>
<dbReference type="RefSeq" id="WP_124195139.1">
    <property type="nucleotide sequence ID" value="NZ_REGA01000005.1"/>
</dbReference>
<name>A0A3N6P993_NATCH</name>
<evidence type="ECO:0000259" key="2">
    <source>
        <dbReference type="SMART" id="SM00822"/>
    </source>
</evidence>
<dbReference type="Proteomes" id="UP000282323">
    <property type="component" value="Unassembled WGS sequence"/>
</dbReference>
<dbReference type="EMBL" id="REGA01000005">
    <property type="protein sequence ID" value="RQG95429.1"/>
    <property type="molecule type" value="Genomic_DNA"/>
</dbReference>
<evidence type="ECO:0000313" key="3">
    <source>
        <dbReference type="EMBL" id="RQG95429.1"/>
    </source>
</evidence>
<dbReference type="CDD" id="cd05233">
    <property type="entry name" value="SDR_c"/>
    <property type="match status" value="1"/>
</dbReference>
<dbReference type="PANTHER" id="PTHR43975">
    <property type="entry name" value="ZGC:101858"/>
    <property type="match status" value="1"/>
</dbReference>
<dbReference type="InterPro" id="IPR036291">
    <property type="entry name" value="NAD(P)-bd_dom_sf"/>
</dbReference>
<comment type="caution">
    <text evidence="3">The sequence shown here is derived from an EMBL/GenBank/DDBJ whole genome shotgun (WGS) entry which is preliminary data.</text>
</comment>